<protein>
    <recommendedName>
        <fullName evidence="4">MaoC-like domain-containing protein</fullName>
    </recommendedName>
</protein>
<dbReference type="Gene3D" id="3.10.129.10">
    <property type="entry name" value="Hotdog Thioesterase"/>
    <property type="match status" value="1"/>
</dbReference>
<name>A0A484HKY2_9BACT</name>
<dbReference type="SUPFAM" id="SSF54637">
    <property type="entry name" value="Thioesterase/thiol ester dehydrase-isomerase"/>
    <property type="match status" value="2"/>
</dbReference>
<gene>
    <name evidence="3" type="ORF">EPICR_90014</name>
</gene>
<proteinExistence type="predicted"/>
<dbReference type="Pfam" id="PF13452">
    <property type="entry name" value="FAS1_DH_region"/>
    <property type="match status" value="1"/>
</dbReference>
<feature type="domain" description="MaoC-like" evidence="1">
    <location>
        <begin position="187"/>
        <end position="262"/>
    </location>
</feature>
<dbReference type="GO" id="GO:0044594">
    <property type="term" value="F:17-beta-hydroxysteroid dehydrogenase (NAD+) activity"/>
    <property type="evidence" value="ECO:0007669"/>
    <property type="project" value="TreeGrafter"/>
</dbReference>
<dbReference type="InterPro" id="IPR002539">
    <property type="entry name" value="MaoC-like_dom"/>
</dbReference>
<sequence length="300" mass="32071">MKLDPHLAGAVLEPFFMKTGWRETMNYAAAVFDDNPFYFDDEKQDGIVAHPMFAAAATWPVAGSLAGRVKSARFPREALAFLVHHEEHILFHRLIRPGDELSISGKIAAILPGRSGARAVVRLDAADAEKRPVFTEHIGGVLRGVECDGPGKGEGALPDFFQASFSPDPAPGKTPWRADIPIPTWAPHLYDGCSGISFPIHTSPKFARGVGLPGVILQGTALLALGVREIVNREANGDPRALRELFGRFTAMVEPGSAIAVQKTGESSPKGAAKGVHFEILNEKGQRAVSGGYAAVSDFA</sequence>
<dbReference type="PANTHER" id="PTHR13078">
    <property type="entry name" value="PEROXISOMAL MULTIFUNCTIONAL ENZYME TYPE 2-RELATED"/>
    <property type="match status" value="1"/>
</dbReference>
<evidence type="ECO:0000259" key="2">
    <source>
        <dbReference type="Pfam" id="PF13452"/>
    </source>
</evidence>
<dbReference type="InterPro" id="IPR039569">
    <property type="entry name" value="FAS1-like_DH_region"/>
</dbReference>
<dbReference type="PANTHER" id="PTHR13078:SF56">
    <property type="entry name" value="PEROXISOMAL MULTIFUNCTIONAL ENZYME TYPE 2"/>
    <property type="match status" value="1"/>
</dbReference>
<dbReference type="InterPro" id="IPR029069">
    <property type="entry name" value="HotDog_dom_sf"/>
</dbReference>
<dbReference type="GO" id="GO:0003857">
    <property type="term" value="F:(3S)-3-hydroxyacyl-CoA dehydrogenase (NAD+) activity"/>
    <property type="evidence" value="ECO:0007669"/>
    <property type="project" value="TreeGrafter"/>
</dbReference>
<feature type="domain" description="FAS1-like dehydratase" evidence="2">
    <location>
        <begin position="26"/>
        <end position="124"/>
    </location>
</feature>
<accession>A0A484HKY2</accession>
<reference evidence="3" key="1">
    <citation type="submission" date="2019-01" db="EMBL/GenBank/DDBJ databases">
        <authorList>
            <consortium name="Genoscope - CEA"/>
            <person name="William W."/>
        </authorList>
    </citation>
    <scope>NUCLEOTIDE SEQUENCE</scope>
    <source>
        <strain evidence="3">CR-1</strain>
    </source>
</reference>
<organism evidence="3">
    <name type="scientific">uncultured Desulfobacteraceae bacterium</name>
    <dbReference type="NCBI Taxonomy" id="218296"/>
    <lineage>
        <taxon>Bacteria</taxon>
        <taxon>Pseudomonadati</taxon>
        <taxon>Thermodesulfobacteriota</taxon>
        <taxon>Desulfobacteria</taxon>
        <taxon>Desulfobacterales</taxon>
        <taxon>Desulfobacteraceae</taxon>
        <taxon>environmental samples</taxon>
    </lineage>
</organism>
<evidence type="ECO:0000313" key="3">
    <source>
        <dbReference type="EMBL" id="VEN75419.1"/>
    </source>
</evidence>
<dbReference type="GO" id="GO:0006635">
    <property type="term" value="P:fatty acid beta-oxidation"/>
    <property type="evidence" value="ECO:0007669"/>
    <property type="project" value="TreeGrafter"/>
</dbReference>
<dbReference type="CDD" id="cd03441">
    <property type="entry name" value="R_hydratase_like"/>
    <property type="match status" value="1"/>
</dbReference>
<evidence type="ECO:0008006" key="4">
    <source>
        <dbReference type="Google" id="ProtNLM"/>
    </source>
</evidence>
<dbReference type="GO" id="GO:0004300">
    <property type="term" value="F:enoyl-CoA hydratase activity"/>
    <property type="evidence" value="ECO:0007669"/>
    <property type="project" value="TreeGrafter"/>
</dbReference>
<evidence type="ECO:0000259" key="1">
    <source>
        <dbReference type="Pfam" id="PF01575"/>
    </source>
</evidence>
<dbReference type="EMBL" id="CAACVI010000052">
    <property type="protein sequence ID" value="VEN75419.1"/>
    <property type="molecule type" value="Genomic_DNA"/>
</dbReference>
<dbReference type="Pfam" id="PF01575">
    <property type="entry name" value="MaoC_dehydratas"/>
    <property type="match status" value="1"/>
</dbReference>
<dbReference type="AlphaFoldDB" id="A0A484HKY2"/>